<reference evidence="4" key="1">
    <citation type="journal article" date="2013" name="Genome Announc.">
        <title>Draft genome sequence of the grapevine dieback fungus Eutypa lata UCR-EL1.</title>
        <authorList>
            <person name="Blanco-Ulate B."/>
            <person name="Rolshausen P.E."/>
            <person name="Cantu D."/>
        </authorList>
    </citation>
    <scope>NUCLEOTIDE SEQUENCE [LARGE SCALE GENOMIC DNA]</scope>
    <source>
        <strain evidence="4">UCR-EL1</strain>
    </source>
</reference>
<evidence type="ECO:0000256" key="2">
    <source>
        <dbReference type="SAM" id="MobiDB-lite"/>
    </source>
</evidence>
<feature type="compositionally biased region" description="Low complexity" evidence="2">
    <location>
        <begin position="50"/>
        <end position="59"/>
    </location>
</feature>
<organism evidence="3 4">
    <name type="scientific">Eutypa lata (strain UCR-EL1)</name>
    <name type="common">Grapevine dieback disease fungus</name>
    <name type="synonym">Eutypa armeniacae</name>
    <dbReference type="NCBI Taxonomy" id="1287681"/>
    <lineage>
        <taxon>Eukaryota</taxon>
        <taxon>Fungi</taxon>
        <taxon>Dikarya</taxon>
        <taxon>Ascomycota</taxon>
        <taxon>Pezizomycotina</taxon>
        <taxon>Sordariomycetes</taxon>
        <taxon>Xylariomycetidae</taxon>
        <taxon>Xylariales</taxon>
        <taxon>Diatrypaceae</taxon>
        <taxon>Eutypa</taxon>
    </lineage>
</organism>
<feature type="compositionally biased region" description="Basic and acidic residues" evidence="2">
    <location>
        <begin position="28"/>
        <end position="41"/>
    </location>
</feature>
<keyword evidence="4" id="KW-1185">Reference proteome</keyword>
<dbReference type="EMBL" id="KB707180">
    <property type="protein sequence ID" value="EMR63710.1"/>
    <property type="molecule type" value="Genomic_DNA"/>
</dbReference>
<dbReference type="KEGG" id="ela:UCREL1_9332"/>
<sequence length="204" mass="23939">MEHPTEQQTPSEDELDRKKPWRRAVKRKREDAGRLGATKEAKKTRRVKKQQQQQQQRVQLETEKRQDPATEAPRRRDPAAEAFIEECMKDRVERKKKAKRERAEIKRAEKARARLEKKMKKHNPPKKLPLPVLPSGWCRCSKCGLSFDPSIRRGECRMNMYHRGQFLRAEVTTLPATRGGDIECEMKEMWTCCKKHSEEAVGCC</sequence>
<feature type="compositionally biased region" description="Basic and acidic residues" evidence="2">
    <location>
        <begin position="60"/>
        <end position="79"/>
    </location>
</feature>
<proteinExistence type="predicted"/>
<gene>
    <name evidence="3" type="ORF">UCREL1_9332</name>
</gene>
<evidence type="ECO:0000256" key="1">
    <source>
        <dbReference type="SAM" id="Coils"/>
    </source>
</evidence>
<name>M7TAP0_EUTLA</name>
<keyword evidence="1" id="KW-0175">Coiled coil</keyword>
<dbReference type="HOGENOM" id="CLU_1343236_0_0_1"/>
<feature type="coiled-coil region" evidence="1">
    <location>
        <begin position="88"/>
        <end position="118"/>
    </location>
</feature>
<accession>M7TAP0</accession>
<evidence type="ECO:0000313" key="3">
    <source>
        <dbReference type="EMBL" id="EMR63710.1"/>
    </source>
</evidence>
<dbReference type="Proteomes" id="UP000012174">
    <property type="component" value="Unassembled WGS sequence"/>
</dbReference>
<evidence type="ECO:0000313" key="4">
    <source>
        <dbReference type="Proteomes" id="UP000012174"/>
    </source>
</evidence>
<dbReference type="AlphaFoldDB" id="M7TAP0"/>
<protein>
    <submittedName>
        <fullName evidence="3">Uncharacterized protein</fullName>
    </submittedName>
</protein>
<feature type="compositionally biased region" description="Polar residues" evidence="2">
    <location>
        <begin position="1"/>
        <end position="10"/>
    </location>
</feature>
<feature type="region of interest" description="Disordered" evidence="2">
    <location>
        <begin position="1"/>
        <end position="80"/>
    </location>
</feature>